<accession>A0A166C109</accession>
<evidence type="ECO:0000256" key="1">
    <source>
        <dbReference type="SAM" id="MobiDB-lite"/>
    </source>
</evidence>
<proteinExistence type="predicted"/>
<dbReference type="Proteomes" id="UP000076798">
    <property type="component" value="Unassembled WGS sequence"/>
</dbReference>
<sequence length="159" mass="18257">MSSEKVKAGVPDWESYVPGRPCSALRDAFVEPCAWCFRVIQELGQNVEDKANQEDGCSEPKILRSELKQEQIPDLVSRSADQEPSRRRPTASILEAQRVETMCHVEHGKDRFIDVLFRLSRLIHNPIRRSNESSQVKGKQTFNNLYYTSTSLQVHVKRN</sequence>
<name>A0A166C109_9AGAM</name>
<dbReference type="EMBL" id="KV428095">
    <property type="protein sequence ID" value="KZT36957.1"/>
    <property type="molecule type" value="Genomic_DNA"/>
</dbReference>
<protein>
    <submittedName>
        <fullName evidence="2">Uncharacterized protein</fullName>
    </submittedName>
</protein>
<gene>
    <name evidence="2" type="ORF">SISSUDRAFT_1034482</name>
</gene>
<reference evidence="2 3" key="1">
    <citation type="journal article" date="2016" name="Mol. Biol. Evol.">
        <title>Comparative Genomics of Early-Diverging Mushroom-Forming Fungi Provides Insights into the Origins of Lignocellulose Decay Capabilities.</title>
        <authorList>
            <person name="Nagy L.G."/>
            <person name="Riley R."/>
            <person name="Tritt A."/>
            <person name="Adam C."/>
            <person name="Daum C."/>
            <person name="Floudas D."/>
            <person name="Sun H."/>
            <person name="Yadav J.S."/>
            <person name="Pangilinan J."/>
            <person name="Larsson K.H."/>
            <person name="Matsuura K."/>
            <person name="Barry K."/>
            <person name="Labutti K."/>
            <person name="Kuo R."/>
            <person name="Ohm R.A."/>
            <person name="Bhattacharya S.S."/>
            <person name="Shirouzu T."/>
            <person name="Yoshinaga Y."/>
            <person name="Martin F.M."/>
            <person name="Grigoriev I.V."/>
            <person name="Hibbett D.S."/>
        </authorList>
    </citation>
    <scope>NUCLEOTIDE SEQUENCE [LARGE SCALE GENOMIC DNA]</scope>
    <source>
        <strain evidence="2 3">HHB10207 ss-3</strain>
    </source>
</reference>
<evidence type="ECO:0000313" key="2">
    <source>
        <dbReference type="EMBL" id="KZT36957.1"/>
    </source>
</evidence>
<evidence type="ECO:0000313" key="3">
    <source>
        <dbReference type="Proteomes" id="UP000076798"/>
    </source>
</evidence>
<keyword evidence="3" id="KW-1185">Reference proteome</keyword>
<dbReference type="AlphaFoldDB" id="A0A166C109"/>
<feature type="region of interest" description="Disordered" evidence="1">
    <location>
        <begin position="72"/>
        <end position="91"/>
    </location>
</feature>
<organism evidence="2 3">
    <name type="scientific">Sistotremastrum suecicum HHB10207 ss-3</name>
    <dbReference type="NCBI Taxonomy" id="1314776"/>
    <lineage>
        <taxon>Eukaryota</taxon>
        <taxon>Fungi</taxon>
        <taxon>Dikarya</taxon>
        <taxon>Basidiomycota</taxon>
        <taxon>Agaricomycotina</taxon>
        <taxon>Agaricomycetes</taxon>
        <taxon>Sistotremastrales</taxon>
        <taxon>Sistotremastraceae</taxon>
        <taxon>Sistotremastrum</taxon>
    </lineage>
</organism>